<feature type="non-terminal residue" evidence="2">
    <location>
        <position position="815"/>
    </location>
</feature>
<evidence type="ECO:0000313" key="3">
    <source>
        <dbReference type="Proteomes" id="UP001642464"/>
    </source>
</evidence>
<organism evidence="2 3">
    <name type="scientific">Durusdinium trenchii</name>
    <dbReference type="NCBI Taxonomy" id="1381693"/>
    <lineage>
        <taxon>Eukaryota</taxon>
        <taxon>Sar</taxon>
        <taxon>Alveolata</taxon>
        <taxon>Dinophyceae</taxon>
        <taxon>Suessiales</taxon>
        <taxon>Symbiodiniaceae</taxon>
        <taxon>Durusdinium</taxon>
    </lineage>
</organism>
<protein>
    <submittedName>
        <fullName evidence="2">Uncharacterized protein</fullName>
    </submittedName>
</protein>
<accession>A0ABP0JF77</accession>
<evidence type="ECO:0000256" key="1">
    <source>
        <dbReference type="SAM" id="MobiDB-lite"/>
    </source>
</evidence>
<proteinExistence type="predicted"/>
<evidence type="ECO:0000313" key="2">
    <source>
        <dbReference type="EMBL" id="CAK9013064.1"/>
    </source>
</evidence>
<keyword evidence="3" id="KW-1185">Reference proteome</keyword>
<gene>
    <name evidence="2" type="ORF">SCF082_LOCUS11768</name>
</gene>
<feature type="non-terminal residue" evidence="2">
    <location>
        <position position="1"/>
    </location>
</feature>
<reference evidence="2 3" key="1">
    <citation type="submission" date="2024-02" db="EMBL/GenBank/DDBJ databases">
        <authorList>
            <person name="Chen Y."/>
            <person name="Shah S."/>
            <person name="Dougan E. K."/>
            <person name="Thang M."/>
            <person name="Chan C."/>
        </authorList>
    </citation>
    <scope>NUCLEOTIDE SEQUENCE [LARGE SCALE GENOMIC DNA]</scope>
</reference>
<sequence length="815" mass="91280">AAKFCRGHGDVECTFGPKGKRAQPNGPQRCLFCDPDRLTAALEDAESAPAVAKRFKQLSPEQSEVALQRVTDASLRQQLQQAAQQKAAKYCQGYGRTACTFGANGQAAQPNGPATCIFCDPQRLNDAFLDGSASLALKKRFARSSAEQRPAVLQRVTDPGFREWLQGTGPAPAQRVSQVGPEVRQVAAVKHQLARTEPPYDEAALEALYEKGRAMWAEALDMRQLAGAPLRTDAAFRERVVEDRKKALNMLGIAAERLPRGREVDNRDPLPRARSTEQAAALQFWAEFNSWGVCSQCKALQPRELTPQSMEKVLSPWIAKSGCIFCRNQRRPPQVPGHADFVKQVTPEILAALRPVECDFGPFQVSKDKFGRGNGYRVKSALVTFAWAEKPVEERVQALPRPEAALANRVLEWLWEHSGPGPGESAYGQYWEAHDAFLQANPQADRRQRKRWLRFLEGEGLECALWPHLFLRRDMCLTWARLQSTSRQSRGSHKSTLEQRARGQAADEEEEVAADVTGTKRSYMALVLSPVLDFSFSYELLHFAFDLNLWTALGSKRNLHLGVPMRLLLKGHPFTSAYWRDMHRGLVDLIRQKGYPPVFSTQSPFEWCTPNHCCIVDGLAKMGRLEYPIFEALHQAHLLVQLGLNFVSGQNCRKERSAESGCRHHLMQRAREDGTSVPLVTFLRMEFQDGSRRAASQSYHGSGRVHAHQLDFVGKARREEDIEALQLQNCLSASLEQTEPNVAAFARATQTDHKARTPWTVHDGPSRFNPSTGKYELHHTQADHAAGTRGFFAPMLEATKYHQDVQVDGEGQSNY</sequence>
<comment type="caution">
    <text evidence="2">The sequence shown here is derived from an EMBL/GenBank/DDBJ whole genome shotgun (WGS) entry which is preliminary data.</text>
</comment>
<dbReference type="EMBL" id="CAXAMM010007021">
    <property type="protein sequence ID" value="CAK9013064.1"/>
    <property type="molecule type" value="Genomic_DNA"/>
</dbReference>
<dbReference type="Proteomes" id="UP001642464">
    <property type="component" value="Unassembled WGS sequence"/>
</dbReference>
<feature type="region of interest" description="Disordered" evidence="1">
    <location>
        <begin position="488"/>
        <end position="513"/>
    </location>
</feature>
<name>A0ABP0JF77_9DINO</name>